<dbReference type="OrthoDB" id="2376237at2"/>
<dbReference type="GeneID" id="60685032"/>
<proteinExistence type="predicted"/>
<dbReference type="Pfam" id="PF11695">
    <property type="entry name" value="DUF3291"/>
    <property type="match status" value="1"/>
</dbReference>
<sequence length="193" mass="21743">MPSTHYLALYNFGLHVAPSGDPAIQGFVDREPLNFEAARRSLGFIDRSGYEGEPGPESWGVQVFPRFMEGSGFTSGPSSLSLWQDPETLMAFSYNGVHADALKHARHWNVKQTWPSLVLWWVPVGSRPQWSDGVERLEHLADHGPTPFGFTFKQAFAWDGTSYHLDRARIKRLATDNCARQQDLLERLASMPV</sequence>
<accession>A0A368N4T8</accession>
<dbReference type="InterPro" id="IPR021708">
    <property type="entry name" value="DUF3291"/>
</dbReference>
<reference evidence="2 3" key="1">
    <citation type="submission" date="2018-08" db="EMBL/GenBank/DDBJ databases">
        <title>Genome sequencing of Agrobacterium vitis strain ICMP 10754.</title>
        <authorList>
            <person name="Visnovsky S.B."/>
            <person name="Pitman A.R."/>
        </authorList>
    </citation>
    <scope>NUCLEOTIDE SEQUENCE [LARGE SCALE GENOMIC DNA]</scope>
    <source>
        <strain evidence="2 3">ICMP 10754</strain>
    </source>
</reference>
<feature type="domain" description="DUF3291" evidence="1">
    <location>
        <begin position="7"/>
        <end position="154"/>
    </location>
</feature>
<gene>
    <name evidence="2" type="ORF">DXT89_25710</name>
</gene>
<evidence type="ECO:0000313" key="2">
    <source>
        <dbReference type="EMBL" id="KAA3520622.1"/>
    </source>
</evidence>
<name>A0A368N4T8_AGRVI</name>
<evidence type="ECO:0000313" key="3">
    <source>
        <dbReference type="Proteomes" id="UP000436911"/>
    </source>
</evidence>
<dbReference type="EMBL" id="QUSG01000030">
    <property type="protein sequence ID" value="KAA3520622.1"/>
    <property type="molecule type" value="Genomic_DNA"/>
</dbReference>
<organism evidence="2 3">
    <name type="scientific">Agrobacterium vitis</name>
    <name type="common">Rhizobium vitis</name>
    <dbReference type="NCBI Taxonomy" id="373"/>
    <lineage>
        <taxon>Bacteria</taxon>
        <taxon>Pseudomonadati</taxon>
        <taxon>Pseudomonadota</taxon>
        <taxon>Alphaproteobacteria</taxon>
        <taxon>Hyphomicrobiales</taxon>
        <taxon>Rhizobiaceae</taxon>
        <taxon>Rhizobium/Agrobacterium group</taxon>
        <taxon>Agrobacterium</taxon>
    </lineage>
</organism>
<comment type="caution">
    <text evidence="2">The sequence shown here is derived from an EMBL/GenBank/DDBJ whole genome shotgun (WGS) entry which is preliminary data.</text>
</comment>
<dbReference type="RefSeq" id="WP_060718035.1">
    <property type="nucleotide sequence ID" value="NZ_CP055265.1"/>
</dbReference>
<evidence type="ECO:0000259" key="1">
    <source>
        <dbReference type="Pfam" id="PF11695"/>
    </source>
</evidence>
<dbReference type="Proteomes" id="UP000436911">
    <property type="component" value="Unassembled WGS sequence"/>
</dbReference>
<protein>
    <submittedName>
        <fullName evidence="2">DUF3291 domain-containing protein</fullName>
    </submittedName>
</protein>
<dbReference type="AlphaFoldDB" id="A0A368N4T8"/>